<dbReference type="EMBL" id="JADGJD010000480">
    <property type="protein sequence ID" value="KAJ3050717.1"/>
    <property type="molecule type" value="Genomic_DNA"/>
</dbReference>
<dbReference type="Pfam" id="PF00072">
    <property type="entry name" value="Response_reg"/>
    <property type="match status" value="1"/>
</dbReference>
<dbReference type="Proteomes" id="UP001212841">
    <property type="component" value="Unassembled WGS sequence"/>
</dbReference>
<dbReference type="InterPro" id="IPR036890">
    <property type="entry name" value="HATPase_C_sf"/>
</dbReference>
<dbReference type="GO" id="GO:0000155">
    <property type="term" value="F:phosphorelay sensor kinase activity"/>
    <property type="evidence" value="ECO:0007669"/>
    <property type="project" value="InterPro"/>
</dbReference>
<dbReference type="AlphaFoldDB" id="A0AAD5SAF4"/>
<dbReference type="InterPro" id="IPR001789">
    <property type="entry name" value="Sig_transdc_resp-reg_receiver"/>
</dbReference>
<feature type="domain" description="Response regulatory" evidence="5">
    <location>
        <begin position="410"/>
        <end position="528"/>
    </location>
</feature>
<dbReference type="Pfam" id="PF00512">
    <property type="entry name" value="HisKA"/>
    <property type="match status" value="1"/>
</dbReference>
<dbReference type="PANTHER" id="PTHR45339">
    <property type="entry name" value="HYBRID SIGNAL TRANSDUCTION HISTIDINE KINASE J"/>
    <property type="match status" value="1"/>
</dbReference>
<protein>
    <recommendedName>
        <fullName evidence="8">Histidine kinase</fullName>
    </recommendedName>
</protein>
<feature type="domain" description="Histidine kinase" evidence="4">
    <location>
        <begin position="145"/>
        <end position="367"/>
    </location>
</feature>
<dbReference type="InterPro" id="IPR011006">
    <property type="entry name" value="CheY-like_superfamily"/>
</dbReference>
<proteinExistence type="predicted"/>
<comment type="caution">
    <text evidence="6">The sequence shown here is derived from an EMBL/GenBank/DDBJ whole genome shotgun (WGS) entry which is preliminary data.</text>
</comment>
<evidence type="ECO:0000259" key="4">
    <source>
        <dbReference type="PROSITE" id="PS50109"/>
    </source>
</evidence>
<evidence type="ECO:0008006" key="8">
    <source>
        <dbReference type="Google" id="ProtNLM"/>
    </source>
</evidence>
<keyword evidence="7" id="KW-1185">Reference proteome</keyword>
<dbReference type="InterPro" id="IPR003594">
    <property type="entry name" value="HATPase_dom"/>
</dbReference>
<dbReference type="SMART" id="SM00387">
    <property type="entry name" value="HATPase_c"/>
    <property type="match status" value="1"/>
</dbReference>
<dbReference type="InterPro" id="IPR036097">
    <property type="entry name" value="HisK_dim/P_sf"/>
</dbReference>
<dbReference type="CDD" id="cd00082">
    <property type="entry name" value="HisKA"/>
    <property type="match status" value="1"/>
</dbReference>
<evidence type="ECO:0000256" key="1">
    <source>
        <dbReference type="ARBA" id="ARBA00022553"/>
    </source>
</evidence>
<dbReference type="PANTHER" id="PTHR45339:SF5">
    <property type="entry name" value="HISTIDINE KINASE"/>
    <property type="match status" value="1"/>
</dbReference>
<evidence type="ECO:0000256" key="2">
    <source>
        <dbReference type="PROSITE-ProRule" id="PRU00169"/>
    </source>
</evidence>
<gene>
    <name evidence="6" type="ORF">HK097_008298</name>
</gene>
<evidence type="ECO:0000256" key="3">
    <source>
        <dbReference type="SAM" id="MobiDB-lite"/>
    </source>
</evidence>
<dbReference type="SMART" id="SM00448">
    <property type="entry name" value="REC"/>
    <property type="match status" value="1"/>
</dbReference>
<dbReference type="InterPro" id="IPR004358">
    <property type="entry name" value="Sig_transdc_His_kin-like_C"/>
</dbReference>
<dbReference type="InterPro" id="IPR003661">
    <property type="entry name" value="HisK_dim/P_dom"/>
</dbReference>
<organism evidence="6 7">
    <name type="scientific">Rhizophlyctis rosea</name>
    <dbReference type="NCBI Taxonomy" id="64517"/>
    <lineage>
        <taxon>Eukaryota</taxon>
        <taxon>Fungi</taxon>
        <taxon>Fungi incertae sedis</taxon>
        <taxon>Chytridiomycota</taxon>
        <taxon>Chytridiomycota incertae sedis</taxon>
        <taxon>Chytridiomycetes</taxon>
        <taxon>Rhizophlyctidales</taxon>
        <taxon>Rhizophlyctidaceae</taxon>
        <taxon>Rhizophlyctis</taxon>
    </lineage>
</organism>
<dbReference type="CDD" id="cd17546">
    <property type="entry name" value="REC_hyHK_CKI1_RcsC-like"/>
    <property type="match status" value="1"/>
</dbReference>
<feature type="modified residue" description="4-aspartylphosphate" evidence="2">
    <location>
        <position position="459"/>
    </location>
</feature>
<accession>A0AAD5SAF4</accession>
<evidence type="ECO:0000313" key="7">
    <source>
        <dbReference type="Proteomes" id="UP001212841"/>
    </source>
</evidence>
<dbReference type="PROSITE" id="PS50109">
    <property type="entry name" value="HIS_KIN"/>
    <property type="match status" value="1"/>
</dbReference>
<dbReference type="Gene3D" id="1.10.287.130">
    <property type="match status" value="1"/>
</dbReference>
<dbReference type="Gene3D" id="3.30.565.10">
    <property type="entry name" value="Histidine kinase-like ATPase, C-terminal domain"/>
    <property type="match status" value="1"/>
</dbReference>
<dbReference type="CDD" id="cd16922">
    <property type="entry name" value="HATPase_EvgS-ArcB-TorS-like"/>
    <property type="match status" value="1"/>
</dbReference>
<dbReference type="SMART" id="SM00388">
    <property type="entry name" value="HisKA"/>
    <property type="match status" value="1"/>
</dbReference>
<name>A0AAD5SAF4_9FUNG</name>
<evidence type="ECO:0000313" key="6">
    <source>
        <dbReference type="EMBL" id="KAJ3050717.1"/>
    </source>
</evidence>
<reference evidence="6" key="1">
    <citation type="submission" date="2020-05" db="EMBL/GenBank/DDBJ databases">
        <title>Phylogenomic resolution of chytrid fungi.</title>
        <authorList>
            <person name="Stajich J.E."/>
            <person name="Amses K."/>
            <person name="Simmons R."/>
            <person name="Seto K."/>
            <person name="Myers J."/>
            <person name="Bonds A."/>
            <person name="Quandt C.A."/>
            <person name="Barry K."/>
            <person name="Liu P."/>
            <person name="Grigoriev I."/>
            <person name="Longcore J.E."/>
            <person name="James T.Y."/>
        </authorList>
    </citation>
    <scope>NUCLEOTIDE SEQUENCE</scope>
    <source>
        <strain evidence="6">JEL0318</strain>
    </source>
</reference>
<dbReference type="PROSITE" id="PS50110">
    <property type="entry name" value="RESPONSE_REGULATORY"/>
    <property type="match status" value="1"/>
</dbReference>
<dbReference type="SUPFAM" id="SSF47384">
    <property type="entry name" value="Homodimeric domain of signal transducing histidine kinase"/>
    <property type="match status" value="1"/>
</dbReference>
<dbReference type="SUPFAM" id="SSF55874">
    <property type="entry name" value="ATPase domain of HSP90 chaperone/DNA topoisomerase II/histidine kinase"/>
    <property type="match status" value="1"/>
</dbReference>
<keyword evidence="1 2" id="KW-0597">Phosphoprotein</keyword>
<evidence type="ECO:0000259" key="5">
    <source>
        <dbReference type="PROSITE" id="PS50110"/>
    </source>
</evidence>
<dbReference type="PRINTS" id="PR00344">
    <property type="entry name" value="BCTRLSENSOR"/>
</dbReference>
<feature type="region of interest" description="Disordered" evidence="3">
    <location>
        <begin position="380"/>
        <end position="399"/>
    </location>
</feature>
<dbReference type="Gene3D" id="3.40.50.2300">
    <property type="match status" value="1"/>
</dbReference>
<dbReference type="Pfam" id="PF02518">
    <property type="entry name" value="HATPase_c"/>
    <property type="match status" value="1"/>
</dbReference>
<dbReference type="InterPro" id="IPR005467">
    <property type="entry name" value="His_kinase_dom"/>
</dbReference>
<dbReference type="FunFam" id="3.30.565.10:FF:000010">
    <property type="entry name" value="Sensor histidine kinase RcsC"/>
    <property type="match status" value="1"/>
</dbReference>
<sequence>MALYHAVPSIPLTTVAVITPYSVLVHQGAFQPLDNVPHPIAVLDDNGNFLYRNLEFLNIMGDQSTPALFVSEMKRSLFQEQLQKGIANKQRFTLSTTCLTDAYGETDARLIVKPNIDSDRACIWTVSIVLMIPEFARIQSDYLDNVSHEMRTPLHGIMGMIESLRHSSLDPAQRDCLKYLQFSSDALYQVVNHFLNIPKLQCGILELASEPFSLYELADSLVDTYRDALVKRDVHMAFEYDVKDGTRKFVGDELRIRQILANLISNAVKFTESGSIVTRVESEVLDSTAHDLTISVMDTGKGIPEPALAKLFDTSTQFDGEARRRYSGTGIGLSLCKKLSHLMGGDVGVTSDVGHGSHFWLKVRLFPYGGIIAGEINAEGGKSGGDSADEEVGEVESGSDGSLLNQRVYRILIVEDNVINQRVLARMIDRVGFHYSIASDGKEALKLCEDMVFDAVFMDCDMPVMDGYEATRAIRMSTSNFCASIPIIAVTASGGDTVRQRCLESGMNDVLMKPVNQKEIMKALKNWLPIPDGDA</sequence>
<dbReference type="SUPFAM" id="SSF52172">
    <property type="entry name" value="CheY-like"/>
    <property type="match status" value="1"/>
</dbReference>